<keyword evidence="3" id="KW-1185">Reference proteome</keyword>
<dbReference type="Gene3D" id="3.90.79.10">
    <property type="entry name" value="Nucleoside Triphosphate Pyrophosphohydrolase"/>
    <property type="match status" value="1"/>
</dbReference>
<dbReference type="InterPro" id="IPR015797">
    <property type="entry name" value="NUDIX_hydrolase-like_dom_sf"/>
</dbReference>
<dbReference type="GeneID" id="59300076"/>
<reference evidence="2 3" key="1">
    <citation type="submission" date="2020-05" db="EMBL/GenBank/DDBJ databases">
        <title>Identification and distribution of gene clusters putatively required for synthesis of sphingolipid metabolism inhibitors in phylogenetically diverse species of the filamentous fungus Fusarium.</title>
        <authorList>
            <person name="Kim H.-S."/>
            <person name="Busman M."/>
            <person name="Brown D.W."/>
            <person name="Divon H."/>
            <person name="Uhlig S."/>
            <person name="Proctor R.H."/>
        </authorList>
    </citation>
    <scope>NUCLEOTIDE SEQUENCE [LARGE SCALE GENOMIC DNA]</scope>
    <source>
        <strain evidence="2 3">NRRL 66243</strain>
    </source>
</reference>
<gene>
    <name evidence="2" type="ORF">FTJAE_1690</name>
</gene>
<feature type="domain" description="Nudix hydrolase" evidence="1">
    <location>
        <begin position="45"/>
        <end position="188"/>
    </location>
</feature>
<dbReference type="EMBL" id="JAAQRI010000030">
    <property type="protein sequence ID" value="KAF5647634.1"/>
    <property type="molecule type" value="Genomic_DNA"/>
</dbReference>
<dbReference type="OrthoDB" id="276276at2759"/>
<dbReference type="SUPFAM" id="SSF55811">
    <property type="entry name" value="Nudix"/>
    <property type="match status" value="1"/>
</dbReference>
<dbReference type="Pfam" id="PF00293">
    <property type="entry name" value="NUDIX"/>
    <property type="match status" value="1"/>
</dbReference>
<comment type="caution">
    <text evidence="2">The sequence shown here is derived from an EMBL/GenBank/DDBJ whole genome shotgun (WGS) entry which is preliminary data.</text>
</comment>
<dbReference type="RefSeq" id="XP_037211258.1">
    <property type="nucleotide sequence ID" value="XM_037347806.1"/>
</dbReference>
<dbReference type="PANTHER" id="PTHR43736:SF1">
    <property type="entry name" value="DIHYDRONEOPTERIN TRIPHOSPHATE DIPHOSPHATASE"/>
    <property type="match status" value="1"/>
</dbReference>
<organism evidence="2 3">
    <name type="scientific">Fusarium tjaetaba</name>
    <dbReference type="NCBI Taxonomy" id="1567544"/>
    <lineage>
        <taxon>Eukaryota</taxon>
        <taxon>Fungi</taxon>
        <taxon>Dikarya</taxon>
        <taxon>Ascomycota</taxon>
        <taxon>Pezizomycotina</taxon>
        <taxon>Sordariomycetes</taxon>
        <taxon>Hypocreomycetidae</taxon>
        <taxon>Hypocreales</taxon>
        <taxon>Nectriaceae</taxon>
        <taxon>Fusarium</taxon>
        <taxon>Fusarium fujikuroi species complex</taxon>
    </lineage>
</organism>
<name>A0A8H5S7N4_9HYPO</name>
<dbReference type="Proteomes" id="UP000530670">
    <property type="component" value="Unassembled WGS sequence"/>
</dbReference>
<evidence type="ECO:0000313" key="2">
    <source>
        <dbReference type="EMBL" id="KAF5647634.1"/>
    </source>
</evidence>
<proteinExistence type="predicted"/>
<dbReference type="PROSITE" id="PS51462">
    <property type="entry name" value="NUDIX"/>
    <property type="match status" value="1"/>
</dbReference>
<dbReference type="CDD" id="cd02883">
    <property type="entry name" value="NUDIX_Hydrolase"/>
    <property type="match status" value="1"/>
</dbReference>
<dbReference type="AlphaFoldDB" id="A0A8H5S7N4"/>
<sequence length="199" mass="22182">MFSVGSLVPKLTNNMSNFQFEYEPSAEDFCVSKQAYLAAHPEAQFGYLATSALVLDTSIVSEPRILLLQRAASDDDPNMWEPPGGACDDGDESVLSAAARELREEAGLEAKWIGGPVGEPHFFTLDDGKRVCQFNFLVKVDLSSQDVKLSPNEHQRFVWASESDVRERKAGDIELDFTRDEVQQTVLAAFQYAKDKNQR</sequence>
<dbReference type="PANTHER" id="PTHR43736">
    <property type="entry name" value="ADP-RIBOSE PYROPHOSPHATASE"/>
    <property type="match status" value="1"/>
</dbReference>
<evidence type="ECO:0000313" key="3">
    <source>
        <dbReference type="Proteomes" id="UP000530670"/>
    </source>
</evidence>
<dbReference type="InterPro" id="IPR000086">
    <property type="entry name" value="NUDIX_hydrolase_dom"/>
</dbReference>
<accession>A0A8H5S7N4</accession>
<protein>
    <submittedName>
        <fullName evidence="2">NUDIX domain protein</fullName>
    </submittedName>
</protein>
<evidence type="ECO:0000259" key="1">
    <source>
        <dbReference type="PROSITE" id="PS51462"/>
    </source>
</evidence>